<protein>
    <submittedName>
        <fullName evidence="1">Uncharacterized protein</fullName>
    </submittedName>
</protein>
<dbReference type="AlphaFoldDB" id="A0A7Y3SYC7"/>
<name>A0A7Y3SYC7_9CLOT</name>
<dbReference type="RefSeq" id="WP_171298266.1">
    <property type="nucleotide sequence ID" value="NZ_CP077615.1"/>
</dbReference>
<dbReference type="GeneID" id="83591154"/>
<sequence length="45" mass="5249">MAENNTRNKFIMNEYIDVNVNQNLAALCDLQRKCEEAFTSIEKLL</sequence>
<comment type="caution">
    <text evidence="1">The sequence shown here is derived from an EMBL/GenBank/DDBJ whole genome shotgun (WGS) entry which is preliminary data.</text>
</comment>
<reference evidence="1 2" key="1">
    <citation type="submission" date="2020-05" db="EMBL/GenBank/DDBJ databases">
        <title>Complete genome of Clostridium estertheticum subspecies estertheticum, isolated from Vacuum packed lamb meat from New Zealand imported to Switzerland.</title>
        <authorList>
            <person name="Wambui J."/>
            <person name="Stevens M.J.A."/>
            <person name="Stephan R."/>
        </authorList>
    </citation>
    <scope>NUCLEOTIDE SEQUENCE [LARGE SCALE GENOMIC DNA]</scope>
    <source>
        <strain evidence="1 2">CEST001</strain>
    </source>
</reference>
<dbReference type="Proteomes" id="UP000531659">
    <property type="component" value="Unassembled WGS sequence"/>
</dbReference>
<dbReference type="EMBL" id="JABEYB010000014">
    <property type="protein sequence ID" value="NNU77631.1"/>
    <property type="molecule type" value="Genomic_DNA"/>
</dbReference>
<organism evidence="1 2">
    <name type="scientific">Clostridium estertheticum</name>
    <dbReference type="NCBI Taxonomy" id="238834"/>
    <lineage>
        <taxon>Bacteria</taxon>
        <taxon>Bacillati</taxon>
        <taxon>Bacillota</taxon>
        <taxon>Clostridia</taxon>
        <taxon>Eubacteriales</taxon>
        <taxon>Clostridiaceae</taxon>
        <taxon>Clostridium</taxon>
    </lineage>
</organism>
<accession>A0A7Y3SYC7</accession>
<evidence type="ECO:0000313" key="2">
    <source>
        <dbReference type="Proteomes" id="UP000531659"/>
    </source>
</evidence>
<gene>
    <name evidence="1" type="ORF">HLQ16_16995</name>
</gene>
<evidence type="ECO:0000313" key="1">
    <source>
        <dbReference type="EMBL" id="NNU77631.1"/>
    </source>
</evidence>
<proteinExistence type="predicted"/>